<evidence type="ECO:0000256" key="6">
    <source>
        <dbReference type="ARBA" id="ARBA00023242"/>
    </source>
</evidence>
<comment type="subcellular location">
    <subcellularLocation>
        <location evidence="2">Cytoplasm</location>
    </subcellularLocation>
    <subcellularLocation>
        <location evidence="1">Nucleus</location>
    </subcellularLocation>
</comment>
<dbReference type="KEGG" id="egr:104447908"/>
<dbReference type="GO" id="GO:0005634">
    <property type="term" value="C:nucleus"/>
    <property type="evidence" value="ECO:0007669"/>
    <property type="project" value="UniProtKB-SubCell"/>
</dbReference>
<dbReference type="Gene3D" id="3.10.660.10">
    <property type="entry name" value="DPH Zinc finger"/>
    <property type="match status" value="1"/>
</dbReference>
<dbReference type="InterPro" id="IPR044248">
    <property type="entry name" value="DPH3/4-like"/>
</dbReference>
<dbReference type="GO" id="GO:0005737">
    <property type="term" value="C:cytoplasm"/>
    <property type="evidence" value="ECO:0007669"/>
    <property type="project" value="UniProtKB-SubCell"/>
</dbReference>
<protein>
    <recommendedName>
        <fullName evidence="10">J domain-containing protein</fullName>
    </recommendedName>
</protein>
<organism evidence="9">
    <name type="scientific">Eucalyptus grandis</name>
    <name type="common">Flooded gum</name>
    <dbReference type="NCBI Taxonomy" id="71139"/>
    <lineage>
        <taxon>Eukaryota</taxon>
        <taxon>Viridiplantae</taxon>
        <taxon>Streptophyta</taxon>
        <taxon>Embryophyta</taxon>
        <taxon>Tracheophyta</taxon>
        <taxon>Spermatophyta</taxon>
        <taxon>Magnoliopsida</taxon>
        <taxon>eudicotyledons</taxon>
        <taxon>Gunneridae</taxon>
        <taxon>Pentapetalae</taxon>
        <taxon>rosids</taxon>
        <taxon>malvids</taxon>
        <taxon>Myrtales</taxon>
        <taxon>Myrtaceae</taxon>
        <taxon>Myrtoideae</taxon>
        <taxon>Eucalypteae</taxon>
        <taxon>Eucalyptus</taxon>
    </lineage>
</organism>
<dbReference type="SUPFAM" id="SSF144217">
    <property type="entry name" value="CSL zinc finger"/>
    <property type="match status" value="1"/>
</dbReference>
<proteinExistence type="inferred from homology"/>
<dbReference type="EMBL" id="KK198758">
    <property type="protein sequence ID" value="KCW66444.1"/>
    <property type="molecule type" value="Genomic_DNA"/>
</dbReference>
<accession>A0A059BKB6</accession>
<feature type="domain" description="DPH-type MB" evidence="8">
    <location>
        <begin position="93"/>
        <end position="172"/>
    </location>
</feature>
<evidence type="ECO:0008006" key="10">
    <source>
        <dbReference type="Google" id="ProtNLM"/>
    </source>
</evidence>
<dbReference type="PRINTS" id="PR00625">
    <property type="entry name" value="JDOMAIN"/>
</dbReference>
<dbReference type="FunFam" id="3.10.660.10:FF:000003">
    <property type="entry name" value="DNAJ heat shock N-terminal domain-containing protein-like"/>
    <property type="match status" value="1"/>
</dbReference>
<evidence type="ECO:0000256" key="1">
    <source>
        <dbReference type="ARBA" id="ARBA00004123"/>
    </source>
</evidence>
<evidence type="ECO:0000256" key="4">
    <source>
        <dbReference type="ARBA" id="ARBA00022723"/>
    </source>
</evidence>
<name>A0A059BKB6_EUCGR</name>
<keyword evidence="6" id="KW-0539">Nucleus</keyword>
<dbReference type="PROSITE" id="PS50076">
    <property type="entry name" value="DNAJ_2"/>
    <property type="match status" value="1"/>
</dbReference>
<keyword evidence="5" id="KW-0408">Iron</keyword>
<dbReference type="InterPro" id="IPR001623">
    <property type="entry name" value="DnaJ_domain"/>
</dbReference>
<dbReference type="Gene3D" id="1.10.287.110">
    <property type="entry name" value="DnaJ domain"/>
    <property type="match status" value="1"/>
</dbReference>
<dbReference type="SUPFAM" id="SSF46565">
    <property type="entry name" value="Chaperone J-domain"/>
    <property type="match status" value="1"/>
</dbReference>
<dbReference type="InterPro" id="IPR036671">
    <property type="entry name" value="DPH_MB_sf"/>
</dbReference>
<evidence type="ECO:0000256" key="5">
    <source>
        <dbReference type="ARBA" id="ARBA00023004"/>
    </source>
</evidence>
<evidence type="ECO:0000256" key="3">
    <source>
        <dbReference type="ARBA" id="ARBA00006169"/>
    </source>
</evidence>
<dbReference type="eggNOG" id="KOG0714">
    <property type="taxonomic scope" value="Eukaryota"/>
</dbReference>
<reference evidence="9" key="1">
    <citation type="submission" date="2013-07" db="EMBL/GenBank/DDBJ databases">
        <title>The genome of Eucalyptus grandis.</title>
        <authorList>
            <person name="Schmutz J."/>
            <person name="Hayes R."/>
            <person name="Myburg A."/>
            <person name="Tuskan G."/>
            <person name="Grattapaglia D."/>
            <person name="Rokhsar D.S."/>
        </authorList>
    </citation>
    <scope>NUCLEOTIDE SEQUENCE</scope>
    <source>
        <tissue evidence="9">Leaf extractions</tissue>
    </source>
</reference>
<dbReference type="Pfam" id="PF05207">
    <property type="entry name" value="Zn_ribbon_CSL"/>
    <property type="match status" value="1"/>
</dbReference>
<dbReference type="Pfam" id="PF00226">
    <property type="entry name" value="DnaJ"/>
    <property type="match status" value="1"/>
</dbReference>
<comment type="similarity">
    <text evidence="3">Belongs to the DPH4 family.</text>
</comment>
<dbReference type="SMART" id="SM00271">
    <property type="entry name" value="DnaJ"/>
    <property type="match status" value="1"/>
</dbReference>
<dbReference type="GO" id="GO:0017183">
    <property type="term" value="P:protein histidyl modification to diphthamide"/>
    <property type="evidence" value="ECO:0007669"/>
    <property type="project" value="InterPro"/>
</dbReference>
<evidence type="ECO:0000313" key="9">
    <source>
        <dbReference type="EMBL" id="KCW66444.1"/>
    </source>
</evidence>
<dbReference type="InterPro" id="IPR007872">
    <property type="entry name" value="DPH_MB_dom"/>
</dbReference>
<dbReference type="PANTHER" id="PTHR21454:SF47">
    <property type="entry name" value="DNAJ HEAT SHOCK N-TERMINAL DOMAIN-CONTAINING PROTEIN"/>
    <property type="match status" value="1"/>
</dbReference>
<dbReference type="STRING" id="71139.A0A059BKB6"/>
<dbReference type="Gramene" id="KCW66444">
    <property type="protein sequence ID" value="KCW66444"/>
    <property type="gene ID" value="EUGRSUZ_F00241"/>
</dbReference>
<dbReference type="FunCoup" id="A0A059BKB6">
    <property type="interactions" value="2221"/>
</dbReference>
<dbReference type="InterPro" id="IPR036869">
    <property type="entry name" value="J_dom_sf"/>
</dbReference>
<gene>
    <name evidence="9" type="ORF">EUGRSUZ_F00241</name>
</gene>
<dbReference type="AlphaFoldDB" id="A0A059BKB6"/>
<dbReference type="PROSITE" id="PS51074">
    <property type="entry name" value="DPH_MB"/>
    <property type="match status" value="1"/>
</dbReference>
<evidence type="ECO:0000259" key="8">
    <source>
        <dbReference type="PROSITE" id="PS51074"/>
    </source>
</evidence>
<feature type="domain" description="J" evidence="7">
    <location>
        <begin position="12"/>
        <end position="84"/>
    </location>
</feature>
<dbReference type="CDD" id="cd06257">
    <property type="entry name" value="DnaJ"/>
    <property type="match status" value="1"/>
</dbReference>
<dbReference type="PANTHER" id="PTHR21454">
    <property type="entry name" value="DPH3 HOMOLOG-RELATED"/>
    <property type="match status" value="1"/>
</dbReference>
<evidence type="ECO:0000256" key="2">
    <source>
        <dbReference type="ARBA" id="ARBA00004496"/>
    </source>
</evidence>
<dbReference type="OMA" id="LEDMTWE"/>
<sequence length="180" mass="20178">MMVLGQHSVTETYYDILCVKENASYEEIRASYRSSVLNYHPDKLHATSERDCADHSMANKFLMIQKAWEVLGDAKLRRLYDTELQASRQDTGTAEDVSLEDMMVEDSGDVLQLSYQCRCGDFFCVDSQDLEEMGCPILRDGSGMIVRTSDNLQASIVLPCGSCSLRIRLLIEPDAMVSVG</sequence>
<dbReference type="GO" id="GO:0008199">
    <property type="term" value="F:ferric iron binding"/>
    <property type="evidence" value="ECO:0007669"/>
    <property type="project" value="EnsemblPlants"/>
</dbReference>
<keyword evidence="4" id="KW-0479">Metal-binding</keyword>
<dbReference type="OrthoDB" id="66964at2759"/>
<dbReference type="InParanoid" id="A0A059BKB6"/>
<evidence type="ECO:0000259" key="7">
    <source>
        <dbReference type="PROSITE" id="PS50076"/>
    </source>
</evidence>